<evidence type="ECO:0000313" key="1">
    <source>
        <dbReference type="EMBL" id="KAF5325208.1"/>
    </source>
</evidence>
<comment type="caution">
    <text evidence="1">The sequence shown here is derived from an EMBL/GenBank/DDBJ whole genome shotgun (WGS) entry which is preliminary data.</text>
</comment>
<evidence type="ECO:0000313" key="2">
    <source>
        <dbReference type="Proteomes" id="UP000567179"/>
    </source>
</evidence>
<reference evidence="1 2" key="1">
    <citation type="journal article" date="2020" name="ISME J.">
        <title>Uncovering the hidden diversity of litter-decomposition mechanisms in mushroom-forming fungi.</title>
        <authorList>
            <person name="Floudas D."/>
            <person name="Bentzer J."/>
            <person name="Ahren D."/>
            <person name="Johansson T."/>
            <person name="Persson P."/>
            <person name="Tunlid A."/>
        </authorList>
    </citation>
    <scope>NUCLEOTIDE SEQUENCE [LARGE SCALE GENOMIC DNA]</scope>
    <source>
        <strain evidence="1 2">CBS 101986</strain>
    </source>
</reference>
<protein>
    <submittedName>
        <fullName evidence="1">Uncharacterized protein</fullName>
    </submittedName>
</protein>
<name>A0A8H5BMM0_9AGAR</name>
<keyword evidence="2" id="KW-1185">Reference proteome</keyword>
<sequence>MPYFCFYLKLDQIQTKLGRCIPECLLVACPWKAAITLGAVILLVAGCVPPLEAQHASNPKDSLETWRYFQPESFQNDNRLLTQRTHSLDLRAPFTTEIYDDIPALPGSAL</sequence>
<dbReference type="Proteomes" id="UP000567179">
    <property type="component" value="Unassembled WGS sequence"/>
</dbReference>
<gene>
    <name evidence="1" type="ORF">D9619_009731</name>
</gene>
<dbReference type="AlphaFoldDB" id="A0A8H5BMM0"/>
<organism evidence="1 2">
    <name type="scientific">Psilocybe cf. subviscida</name>
    <dbReference type="NCBI Taxonomy" id="2480587"/>
    <lineage>
        <taxon>Eukaryota</taxon>
        <taxon>Fungi</taxon>
        <taxon>Dikarya</taxon>
        <taxon>Basidiomycota</taxon>
        <taxon>Agaricomycotina</taxon>
        <taxon>Agaricomycetes</taxon>
        <taxon>Agaricomycetidae</taxon>
        <taxon>Agaricales</taxon>
        <taxon>Agaricineae</taxon>
        <taxon>Strophariaceae</taxon>
        <taxon>Psilocybe</taxon>
    </lineage>
</organism>
<accession>A0A8H5BMM0</accession>
<dbReference type="EMBL" id="JAACJJ010000015">
    <property type="protein sequence ID" value="KAF5325208.1"/>
    <property type="molecule type" value="Genomic_DNA"/>
</dbReference>
<proteinExistence type="predicted"/>